<dbReference type="NCBIfam" id="TIGR00732">
    <property type="entry name" value="dprA"/>
    <property type="match status" value="1"/>
</dbReference>
<dbReference type="Gene3D" id="3.40.50.450">
    <property type="match status" value="1"/>
</dbReference>
<dbReference type="STRING" id="493475.GARC_0124"/>
<dbReference type="EMBL" id="BAEO01000002">
    <property type="protein sequence ID" value="GAC17106.1"/>
    <property type="molecule type" value="Genomic_DNA"/>
</dbReference>
<feature type="domain" description="Smf/DprA SLOG" evidence="2">
    <location>
        <begin position="91"/>
        <end position="298"/>
    </location>
</feature>
<accession>K6XZL1</accession>
<dbReference type="Proteomes" id="UP000006327">
    <property type="component" value="Unassembled WGS sequence"/>
</dbReference>
<feature type="domain" description="DprA winged helix" evidence="3">
    <location>
        <begin position="327"/>
        <end position="375"/>
    </location>
</feature>
<dbReference type="InterPro" id="IPR003488">
    <property type="entry name" value="DprA"/>
</dbReference>
<evidence type="ECO:0000256" key="1">
    <source>
        <dbReference type="ARBA" id="ARBA00006525"/>
    </source>
</evidence>
<dbReference type="Pfam" id="PF02481">
    <property type="entry name" value="DNA_processg_A"/>
    <property type="match status" value="1"/>
</dbReference>
<evidence type="ECO:0000313" key="6">
    <source>
        <dbReference type="Proteomes" id="UP000006327"/>
    </source>
</evidence>
<reference evidence="5 6" key="1">
    <citation type="journal article" date="2017" name="Antonie Van Leeuwenhoek">
        <title>Rhizobium rhizosphaerae sp. nov., a novel species isolated from rice rhizosphere.</title>
        <authorList>
            <person name="Zhao J.J."/>
            <person name="Zhang J."/>
            <person name="Zhang R.J."/>
            <person name="Zhang C.W."/>
            <person name="Yin H.Q."/>
            <person name="Zhang X.X."/>
        </authorList>
    </citation>
    <scope>NUCLEOTIDE SEQUENCE [LARGE SCALE GENOMIC DNA]</scope>
    <source>
        <strain evidence="5 6">BSs20135</strain>
    </source>
</reference>
<dbReference type="Pfam" id="PF17782">
    <property type="entry name" value="WHD_DprA"/>
    <property type="match status" value="1"/>
</dbReference>
<protein>
    <submittedName>
        <fullName evidence="5">DNA processing protein</fullName>
    </submittedName>
</protein>
<dbReference type="PANTHER" id="PTHR43022">
    <property type="entry name" value="PROTEIN SMF"/>
    <property type="match status" value="1"/>
</dbReference>
<dbReference type="PANTHER" id="PTHR43022:SF1">
    <property type="entry name" value="PROTEIN SMF"/>
    <property type="match status" value="1"/>
</dbReference>
<evidence type="ECO:0000313" key="5">
    <source>
        <dbReference type="EMBL" id="GAC17106.1"/>
    </source>
</evidence>
<dbReference type="AlphaFoldDB" id="K6XZL1"/>
<evidence type="ECO:0000259" key="3">
    <source>
        <dbReference type="Pfam" id="PF17782"/>
    </source>
</evidence>
<dbReference type="SUPFAM" id="SSF102405">
    <property type="entry name" value="MCP/YpsA-like"/>
    <property type="match status" value="1"/>
</dbReference>
<dbReference type="RefSeq" id="WP_007615587.1">
    <property type="nucleotide sequence ID" value="NZ_BAEO01000002.1"/>
</dbReference>
<name>K6XZL1_9ALTE</name>
<sequence>MQQDVELGDGGNDELENWLKLVQIPNFSVVSLKKLKKKFDLQLSELFSTSKSFLEEKGFNQKQIEAILHPNESTINTSLEWLNTTNNRFLLHFDHPSYPNLLKQIASPPPLLYGYGDPQHLNNYQIAIVGSRAPSPQGKENAKFFARRLSECGWTITSGLALGIDGFSHQGAVLGGFTTIAVLGTAIDKMYPRRHIKLADQILQNNGVIISEFAPNTPGRPEYFPRRNRIISGLSVGTLIVEAAIRSGSLITARCALEQNREVFALPGNIHNPMSAGCHHLIQEGAKLVTCVEDINVEFQHLILPALCEKVREKEDKLEKNMSQSLASDKLLDSVDFEVTPLDIVAQRSGIEVADVMSQLLEYELRGLVTAVPGGYIKLGEK</sequence>
<keyword evidence="6" id="KW-1185">Reference proteome</keyword>
<feature type="domain" description="Smf/DprA SAM" evidence="4">
    <location>
        <begin position="14"/>
        <end position="79"/>
    </location>
</feature>
<dbReference type="eggNOG" id="COG0758">
    <property type="taxonomic scope" value="Bacteria"/>
</dbReference>
<gene>
    <name evidence="5" type="primary">smf</name>
    <name evidence="5" type="ORF">GARC_0124</name>
</gene>
<dbReference type="InterPro" id="IPR057666">
    <property type="entry name" value="DrpA_SLOG"/>
</dbReference>
<evidence type="ECO:0000259" key="4">
    <source>
        <dbReference type="Pfam" id="PF25317"/>
    </source>
</evidence>
<comment type="similarity">
    <text evidence="1">Belongs to the DprA/Smf family.</text>
</comment>
<dbReference type="Pfam" id="PF25317">
    <property type="entry name" value="SAM_SMF"/>
    <property type="match status" value="1"/>
</dbReference>
<dbReference type="Gene3D" id="1.10.10.10">
    <property type="entry name" value="Winged helix-like DNA-binding domain superfamily/Winged helix DNA-binding domain"/>
    <property type="match status" value="1"/>
</dbReference>
<organism evidence="5 6">
    <name type="scientific">Paraglaciecola arctica BSs20135</name>
    <dbReference type="NCBI Taxonomy" id="493475"/>
    <lineage>
        <taxon>Bacteria</taxon>
        <taxon>Pseudomonadati</taxon>
        <taxon>Pseudomonadota</taxon>
        <taxon>Gammaproteobacteria</taxon>
        <taxon>Alteromonadales</taxon>
        <taxon>Alteromonadaceae</taxon>
        <taxon>Paraglaciecola</taxon>
    </lineage>
</organism>
<dbReference type="InterPro" id="IPR036388">
    <property type="entry name" value="WH-like_DNA-bd_sf"/>
</dbReference>
<proteinExistence type="inferred from homology"/>
<dbReference type="OrthoDB" id="9785707at2"/>
<dbReference type="InterPro" id="IPR041614">
    <property type="entry name" value="DprA_WH"/>
</dbReference>
<evidence type="ECO:0000259" key="2">
    <source>
        <dbReference type="Pfam" id="PF02481"/>
    </source>
</evidence>
<dbReference type="InterPro" id="IPR057338">
    <property type="entry name" value="DprA_SAM"/>
</dbReference>
<comment type="caution">
    <text evidence="5">The sequence shown here is derived from an EMBL/GenBank/DDBJ whole genome shotgun (WGS) entry which is preliminary data.</text>
</comment>
<dbReference type="GO" id="GO:0009294">
    <property type="term" value="P:DNA-mediated transformation"/>
    <property type="evidence" value="ECO:0007669"/>
    <property type="project" value="InterPro"/>
</dbReference>